<keyword evidence="2 6" id="KW-0812">Transmembrane</keyword>
<comment type="similarity">
    <text evidence="5">Belongs to the SAT4 family.</text>
</comment>
<dbReference type="RefSeq" id="XP_047842885.1">
    <property type="nucleotide sequence ID" value="XM_047986901.1"/>
</dbReference>
<dbReference type="EC" id="1.1.1.101" evidence="8"/>
<keyword evidence="9" id="KW-1185">Reference proteome</keyword>
<evidence type="ECO:0000256" key="4">
    <source>
        <dbReference type="ARBA" id="ARBA00023136"/>
    </source>
</evidence>
<dbReference type="Proteomes" id="UP000829364">
    <property type="component" value="Chromosome 4"/>
</dbReference>
<evidence type="ECO:0000256" key="5">
    <source>
        <dbReference type="ARBA" id="ARBA00038359"/>
    </source>
</evidence>
<dbReference type="GO" id="GO:0000140">
    <property type="term" value="F:acylglycerone-phosphate reductase (NADP+) activity"/>
    <property type="evidence" value="ECO:0007669"/>
    <property type="project" value="UniProtKB-EC"/>
</dbReference>
<dbReference type="Pfam" id="PF20684">
    <property type="entry name" value="Fung_rhodopsin"/>
    <property type="match status" value="1"/>
</dbReference>
<evidence type="ECO:0000256" key="1">
    <source>
        <dbReference type="ARBA" id="ARBA00004141"/>
    </source>
</evidence>
<evidence type="ECO:0000313" key="9">
    <source>
        <dbReference type="Proteomes" id="UP000829364"/>
    </source>
</evidence>
<evidence type="ECO:0000313" key="8">
    <source>
        <dbReference type="EMBL" id="UNI19404.1"/>
    </source>
</evidence>
<feature type="domain" description="Rhodopsin" evidence="7">
    <location>
        <begin position="33"/>
        <end position="125"/>
    </location>
</feature>
<dbReference type="GO" id="GO:0016020">
    <property type="term" value="C:membrane"/>
    <property type="evidence" value="ECO:0007669"/>
    <property type="project" value="UniProtKB-SubCell"/>
</dbReference>
<dbReference type="EMBL" id="CP086357">
    <property type="protein sequence ID" value="UNI19404.1"/>
    <property type="molecule type" value="Genomic_DNA"/>
</dbReference>
<accession>A0A9Q8QEM0</accession>
<evidence type="ECO:0000256" key="2">
    <source>
        <dbReference type="ARBA" id="ARBA00022692"/>
    </source>
</evidence>
<dbReference type="PANTHER" id="PTHR33048">
    <property type="entry name" value="PTH11-LIKE INTEGRAL MEMBRANE PROTEIN (AFU_ORTHOLOGUE AFUA_5G11245)"/>
    <property type="match status" value="1"/>
</dbReference>
<keyword evidence="8" id="KW-0560">Oxidoreductase</keyword>
<feature type="transmembrane region" description="Helical" evidence="6">
    <location>
        <begin position="15"/>
        <end position="36"/>
    </location>
</feature>
<dbReference type="OrthoDB" id="5278984at2759"/>
<dbReference type="KEGG" id="ptkz:JDV02_005588"/>
<sequence>MGFPTDGVDNNGWKLYITSLVAIIVAGMMVISRCAARLWLSKLGWDDASIVLSLCFSIALSVSIQLAVEQGYGMHKSDLTKSELRRALQLFFIAQTPYKVTVWLNKISAVLLYLRIFISRGFRVSA</sequence>
<gene>
    <name evidence="8" type="primary">AYR1_2</name>
    <name evidence="8" type="ORF">JDV02_005588</name>
</gene>
<keyword evidence="4 6" id="KW-0472">Membrane</keyword>
<evidence type="ECO:0000256" key="3">
    <source>
        <dbReference type="ARBA" id="ARBA00022989"/>
    </source>
</evidence>
<evidence type="ECO:0000259" key="7">
    <source>
        <dbReference type="Pfam" id="PF20684"/>
    </source>
</evidence>
<keyword evidence="3 6" id="KW-1133">Transmembrane helix</keyword>
<dbReference type="PANTHER" id="PTHR33048:SF55">
    <property type="entry name" value="INTEGRAL MEMBRANE PROTEIN"/>
    <property type="match status" value="1"/>
</dbReference>
<comment type="subcellular location">
    <subcellularLocation>
        <location evidence="1">Membrane</location>
        <topology evidence="1">Multi-pass membrane protein</topology>
    </subcellularLocation>
</comment>
<proteinExistence type="inferred from homology"/>
<dbReference type="InterPro" id="IPR049326">
    <property type="entry name" value="Rhodopsin_dom_fungi"/>
</dbReference>
<feature type="transmembrane region" description="Helical" evidence="6">
    <location>
        <begin position="48"/>
        <end position="68"/>
    </location>
</feature>
<feature type="transmembrane region" description="Helical" evidence="6">
    <location>
        <begin position="100"/>
        <end position="118"/>
    </location>
</feature>
<name>A0A9Q8QEM0_9HYPO</name>
<dbReference type="GeneID" id="72067537"/>
<dbReference type="InterPro" id="IPR052337">
    <property type="entry name" value="SAT4-like"/>
</dbReference>
<reference evidence="8" key="1">
    <citation type="submission" date="2021-11" db="EMBL/GenBank/DDBJ databases">
        <title>Purpureocillium_takamizusanense_genome.</title>
        <authorList>
            <person name="Nguyen N.-H."/>
        </authorList>
    </citation>
    <scope>NUCLEOTIDE SEQUENCE</scope>
    <source>
        <strain evidence="8">PT3</strain>
    </source>
</reference>
<dbReference type="AlphaFoldDB" id="A0A9Q8QEM0"/>
<organism evidence="8 9">
    <name type="scientific">Purpureocillium takamizusanense</name>
    <dbReference type="NCBI Taxonomy" id="2060973"/>
    <lineage>
        <taxon>Eukaryota</taxon>
        <taxon>Fungi</taxon>
        <taxon>Dikarya</taxon>
        <taxon>Ascomycota</taxon>
        <taxon>Pezizomycotina</taxon>
        <taxon>Sordariomycetes</taxon>
        <taxon>Hypocreomycetidae</taxon>
        <taxon>Hypocreales</taxon>
        <taxon>Ophiocordycipitaceae</taxon>
        <taxon>Purpureocillium</taxon>
    </lineage>
</organism>
<protein>
    <submittedName>
        <fullName evidence="8">Acylglycerone-phosphate reductase</fullName>
        <ecNumber evidence="8">1.1.1.101</ecNumber>
    </submittedName>
</protein>
<evidence type="ECO:0000256" key="6">
    <source>
        <dbReference type="SAM" id="Phobius"/>
    </source>
</evidence>